<keyword evidence="11" id="KW-0472">Membrane</keyword>
<name>K1DYK2_9MICO</name>
<dbReference type="STRING" id="1210046.B277_05743"/>
<evidence type="ECO:0000256" key="10">
    <source>
        <dbReference type="ARBA" id="ARBA00023098"/>
    </source>
</evidence>
<comment type="similarity">
    <text evidence="15">Belongs to the THEM4/THEM5 thioesterase family.</text>
</comment>
<evidence type="ECO:0000256" key="7">
    <source>
        <dbReference type="ARBA" id="ARBA00022801"/>
    </source>
</evidence>
<organism evidence="26 28">
    <name type="scientific">Janibacter hoylei PVAS-1</name>
    <dbReference type="NCBI Taxonomy" id="1210046"/>
    <lineage>
        <taxon>Bacteria</taxon>
        <taxon>Bacillati</taxon>
        <taxon>Actinomycetota</taxon>
        <taxon>Actinomycetes</taxon>
        <taxon>Micrococcales</taxon>
        <taxon>Intrasporangiaceae</taxon>
        <taxon>Janibacter</taxon>
    </lineage>
</organism>
<evidence type="ECO:0000256" key="13">
    <source>
        <dbReference type="ARBA" id="ARBA00035852"/>
    </source>
</evidence>
<evidence type="ECO:0000256" key="1">
    <source>
        <dbReference type="ARBA" id="ARBA00004170"/>
    </source>
</evidence>
<keyword evidence="12" id="KW-0966">Cell projection</keyword>
<dbReference type="PANTHER" id="PTHR12418:SF19">
    <property type="entry name" value="ACYL-COENZYME A THIOESTERASE THEM4"/>
    <property type="match status" value="1"/>
</dbReference>
<dbReference type="GO" id="GO:0016020">
    <property type="term" value="C:membrane"/>
    <property type="evidence" value="ECO:0007669"/>
    <property type="project" value="UniProtKB-SubCell"/>
</dbReference>
<comment type="catalytic activity">
    <reaction evidence="21">
        <text>decanoyl-CoA + H2O = decanoate + CoA + H(+)</text>
        <dbReference type="Rhea" id="RHEA:40059"/>
        <dbReference type="ChEBI" id="CHEBI:15377"/>
        <dbReference type="ChEBI" id="CHEBI:15378"/>
        <dbReference type="ChEBI" id="CHEBI:27689"/>
        <dbReference type="ChEBI" id="CHEBI:57287"/>
        <dbReference type="ChEBI" id="CHEBI:61430"/>
    </reaction>
    <physiologicalReaction direction="left-to-right" evidence="21">
        <dbReference type="Rhea" id="RHEA:40060"/>
    </physiologicalReaction>
</comment>
<feature type="region of interest" description="Disordered" evidence="24">
    <location>
        <begin position="75"/>
        <end position="104"/>
    </location>
</feature>
<dbReference type="GO" id="GO:0016787">
    <property type="term" value="F:hydrolase activity"/>
    <property type="evidence" value="ECO:0007669"/>
    <property type="project" value="UniProtKB-KW"/>
</dbReference>
<evidence type="ECO:0000313" key="29">
    <source>
        <dbReference type="Proteomes" id="UP000288711"/>
    </source>
</evidence>
<comment type="catalytic activity">
    <reaction evidence="22">
        <text>dodecanoyl-CoA + H2O = dodecanoate + CoA + H(+)</text>
        <dbReference type="Rhea" id="RHEA:30135"/>
        <dbReference type="ChEBI" id="CHEBI:15377"/>
        <dbReference type="ChEBI" id="CHEBI:15378"/>
        <dbReference type="ChEBI" id="CHEBI:18262"/>
        <dbReference type="ChEBI" id="CHEBI:57287"/>
        <dbReference type="ChEBI" id="CHEBI:57375"/>
    </reaction>
    <physiologicalReaction direction="left-to-right" evidence="22">
        <dbReference type="Rhea" id="RHEA:30136"/>
    </physiologicalReaction>
</comment>
<evidence type="ECO:0000256" key="17">
    <source>
        <dbReference type="ARBA" id="ARBA00040123"/>
    </source>
</evidence>
<evidence type="ECO:0000256" key="21">
    <source>
        <dbReference type="ARBA" id="ARBA00047969"/>
    </source>
</evidence>
<dbReference type="EMBL" id="ALWX01000022">
    <property type="protein sequence ID" value="EKA61650.1"/>
    <property type="molecule type" value="Genomic_DNA"/>
</dbReference>
<evidence type="ECO:0000256" key="2">
    <source>
        <dbReference type="ARBA" id="ARBA00004496"/>
    </source>
</evidence>
<dbReference type="Pfam" id="PF03061">
    <property type="entry name" value="4HBT"/>
    <property type="match status" value="1"/>
</dbReference>
<dbReference type="EMBL" id="PIPF01000001">
    <property type="protein sequence ID" value="RWU85648.1"/>
    <property type="molecule type" value="Genomic_DNA"/>
</dbReference>
<comment type="catalytic activity">
    <reaction evidence="19">
        <text>octanoyl-CoA + H2O = octanoate + CoA + H(+)</text>
        <dbReference type="Rhea" id="RHEA:30143"/>
        <dbReference type="ChEBI" id="CHEBI:15377"/>
        <dbReference type="ChEBI" id="CHEBI:15378"/>
        <dbReference type="ChEBI" id="CHEBI:25646"/>
        <dbReference type="ChEBI" id="CHEBI:57287"/>
        <dbReference type="ChEBI" id="CHEBI:57386"/>
    </reaction>
    <physiologicalReaction direction="left-to-right" evidence="19">
        <dbReference type="Rhea" id="RHEA:30144"/>
    </physiologicalReaction>
</comment>
<evidence type="ECO:0000313" key="28">
    <source>
        <dbReference type="Proteomes" id="UP000004474"/>
    </source>
</evidence>
<dbReference type="InterPro" id="IPR006683">
    <property type="entry name" value="Thioestr_dom"/>
</dbReference>
<dbReference type="RefSeq" id="WP_007926020.1">
    <property type="nucleotide sequence ID" value="NZ_ALWX01000022.1"/>
</dbReference>
<evidence type="ECO:0000256" key="22">
    <source>
        <dbReference type="ARBA" id="ARBA00048074"/>
    </source>
</evidence>
<evidence type="ECO:0000256" key="16">
    <source>
        <dbReference type="ARBA" id="ARBA00038848"/>
    </source>
</evidence>
<reference evidence="27" key="3">
    <citation type="submission" date="2017-11" db="EMBL/GenBank/DDBJ databases">
        <authorList>
            <person name="Seuylemezian A."/>
            <person name="Cooper K."/>
            <person name="Vaishampayan P."/>
        </authorList>
    </citation>
    <scope>NUCLEOTIDE SEQUENCE</scope>
    <source>
        <strain evidence="27">PVAS-1</strain>
    </source>
</reference>
<evidence type="ECO:0000256" key="5">
    <source>
        <dbReference type="ARBA" id="ARBA00022490"/>
    </source>
</evidence>
<evidence type="ECO:0000256" key="4">
    <source>
        <dbReference type="ARBA" id="ARBA00022475"/>
    </source>
</evidence>
<dbReference type="AlphaFoldDB" id="K1DYK2"/>
<evidence type="ECO:0000256" key="19">
    <source>
        <dbReference type="ARBA" id="ARBA00047588"/>
    </source>
</evidence>
<feature type="domain" description="Thioesterase" evidence="25">
    <location>
        <begin position="125"/>
        <end position="198"/>
    </location>
</feature>
<evidence type="ECO:0000256" key="6">
    <source>
        <dbReference type="ARBA" id="ARBA00022703"/>
    </source>
</evidence>
<evidence type="ECO:0000256" key="11">
    <source>
        <dbReference type="ARBA" id="ARBA00023136"/>
    </source>
</evidence>
<dbReference type="Proteomes" id="UP000288711">
    <property type="component" value="Unassembled WGS sequence"/>
</dbReference>
<evidence type="ECO:0000256" key="3">
    <source>
        <dbReference type="ARBA" id="ARBA00004632"/>
    </source>
</evidence>
<dbReference type="CDD" id="cd03443">
    <property type="entry name" value="PaaI_thioesterase"/>
    <property type="match status" value="1"/>
</dbReference>
<proteinExistence type="inferred from homology"/>
<dbReference type="PANTHER" id="PTHR12418">
    <property type="entry name" value="ACYL-COENZYME A THIOESTERASE THEM4"/>
    <property type="match status" value="1"/>
</dbReference>
<dbReference type="GO" id="GO:0005737">
    <property type="term" value="C:cytoplasm"/>
    <property type="evidence" value="ECO:0007669"/>
    <property type="project" value="UniProtKB-SubCell"/>
</dbReference>
<gene>
    <name evidence="26" type="ORF">B277_05743</name>
    <name evidence="27" type="ORF">CWN80_01310</name>
</gene>
<evidence type="ECO:0000256" key="20">
    <source>
        <dbReference type="ARBA" id="ARBA00047734"/>
    </source>
</evidence>
<comment type="catalytic activity">
    <reaction evidence="14">
        <text>(9Z)-octadecenoyl-CoA + H2O = (9Z)-octadecenoate + CoA + H(+)</text>
        <dbReference type="Rhea" id="RHEA:40139"/>
        <dbReference type="ChEBI" id="CHEBI:15377"/>
        <dbReference type="ChEBI" id="CHEBI:15378"/>
        <dbReference type="ChEBI" id="CHEBI:30823"/>
        <dbReference type="ChEBI" id="CHEBI:57287"/>
        <dbReference type="ChEBI" id="CHEBI:57387"/>
    </reaction>
    <physiologicalReaction direction="left-to-right" evidence="14">
        <dbReference type="Rhea" id="RHEA:40140"/>
    </physiologicalReaction>
</comment>
<comment type="catalytic activity">
    <reaction evidence="20">
        <text>hexadecanoyl-CoA + H2O = hexadecanoate + CoA + H(+)</text>
        <dbReference type="Rhea" id="RHEA:16645"/>
        <dbReference type="ChEBI" id="CHEBI:7896"/>
        <dbReference type="ChEBI" id="CHEBI:15377"/>
        <dbReference type="ChEBI" id="CHEBI:15378"/>
        <dbReference type="ChEBI" id="CHEBI:57287"/>
        <dbReference type="ChEBI" id="CHEBI:57379"/>
        <dbReference type="EC" id="3.1.2.2"/>
    </reaction>
    <physiologicalReaction direction="left-to-right" evidence="20">
        <dbReference type="Rhea" id="RHEA:16646"/>
    </physiologicalReaction>
</comment>
<protein>
    <recommendedName>
        <fullName evidence="17">Acyl-coenzyme A thioesterase THEM4</fullName>
        <ecNumber evidence="16">3.1.2.2</ecNumber>
    </recommendedName>
    <alternativeName>
        <fullName evidence="18">Thioesterase superfamily member 4</fullName>
    </alternativeName>
</protein>
<comment type="caution">
    <text evidence="26">The sequence shown here is derived from an EMBL/GenBank/DDBJ whole genome shotgun (WGS) entry which is preliminary data.</text>
</comment>
<evidence type="ECO:0000313" key="27">
    <source>
        <dbReference type="EMBL" id="RWU85648.1"/>
    </source>
</evidence>
<reference evidence="27 29" key="1">
    <citation type="journal article" date="2009" name="Int. J. Syst. Evol. Microbiol.">
        <title>Janibacter hoylei sp. nov., Bacillus isronensis sp. nov. and Bacillus aryabhattai sp. nov., isolated from cryotubes used for collecting air from the upper atmosphere.</title>
        <authorList>
            <person name="Shivaji S."/>
            <person name="Chaturvedi P."/>
            <person name="Begum Z."/>
            <person name="Pindi P.K."/>
            <person name="Manorama R."/>
            <person name="Padmanaban D.A."/>
            <person name="Shouche Y.S."/>
            <person name="Pawar S."/>
            <person name="Vaishampayan P."/>
            <person name="Dutt C.B."/>
            <person name="Datta G.N."/>
            <person name="Manchanda R.K."/>
            <person name="Rao U.R."/>
            <person name="Bhargava P.M."/>
            <person name="Narlikar J.V."/>
        </authorList>
    </citation>
    <scope>NUCLEOTIDE SEQUENCE [LARGE SCALE GENOMIC DNA]</scope>
    <source>
        <strain evidence="27 29">PVAS-1</strain>
    </source>
</reference>
<reference evidence="26 28" key="2">
    <citation type="journal article" date="2012" name="J. Bacteriol.">
        <title>Genome Sequence of Janibacter hoylei MTCC8307, Isolated from the Stratospheric Air.</title>
        <authorList>
            <person name="Pawar S.P."/>
            <person name="Dhotre D.P."/>
            <person name="Shetty S.A."/>
            <person name="Chowdhury S.P."/>
            <person name="Chaudhari B.L."/>
            <person name="Shouche Y.S."/>
        </authorList>
    </citation>
    <scope>NUCLEOTIDE SEQUENCE [LARGE SCALE GENOMIC DNA]</scope>
    <source>
        <strain evidence="26 28">PVAS-1</strain>
    </source>
</reference>
<evidence type="ECO:0000313" key="26">
    <source>
        <dbReference type="EMBL" id="EKA61650.1"/>
    </source>
</evidence>
<accession>K1DYK2</accession>
<dbReference type="InterPro" id="IPR052365">
    <property type="entry name" value="THEM4/THEM5_acyl-CoA_thioest"/>
</dbReference>
<comment type="catalytic activity">
    <reaction evidence="23">
        <text>tetradecanoyl-CoA + H2O = tetradecanoate + CoA + H(+)</text>
        <dbReference type="Rhea" id="RHEA:40119"/>
        <dbReference type="ChEBI" id="CHEBI:15377"/>
        <dbReference type="ChEBI" id="CHEBI:15378"/>
        <dbReference type="ChEBI" id="CHEBI:30807"/>
        <dbReference type="ChEBI" id="CHEBI:57287"/>
        <dbReference type="ChEBI" id="CHEBI:57385"/>
    </reaction>
    <physiologicalReaction direction="left-to-right" evidence="23">
        <dbReference type="Rhea" id="RHEA:40120"/>
    </physiologicalReaction>
</comment>
<evidence type="ECO:0000256" key="9">
    <source>
        <dbReference type="ARBA" id="ARBA00022946"/>
    </source>
</evidence>
<dbReference type="EC" id="3.1.2.2" evidence="16"/>
<dbReference type="Proteomes" id="UP000004474">
    <property type="component" value="Unassembled WGS sequence"/>
</dbReference>
<dbReference type="eggNOG" id="COG2050">
    <property type="taxonomic scope" value="Bacteria"/>
</dbReference>
<comment type="subcellular location">
    <subcellularLocation>
        <location evidence="3">Cell projection</location>
        <location evidence="3">Ruffle membrane</location>
    </subcellularLocation>
    <subcellularLocation>
        <location evidence="2">Cytoplasm</location>
    </subcellularLocation>
    <subcellularLocation>
        <location evidence="1">Membrane</location>
        <topology evidence="1">Peripheral membrane protein</topology>
    </subcellularLocation>
</comment>
<evidence type="ECO:0000256" key="24">
    <source>
        <dbReference type="SAM" id="MobiDB-lite"/>
    </source>
</evidence>
<dbReference type="GO" id="GO:0006631">
    <property type="term" value="P:fatty acid metabolic process"/>
    <property type="evidence" value="ECO:0007669"/>
    <property type="project" value="UniProtKB-KW"/>
</dbReference>
<dbReference type="Gene3D" id="3.10.129.10">
    <property type="entry name" value="Hotdog Thioesterase"/>
    <property type="match status" value="1"/>
</dbReference>
<evidence type="ECO:0000256" key="12">
    <source>
        <dbReference type="ARBA" id="ARBA00023273"/>
    </source>
</evidence>
<keyword evidence="29" id="KW-1185">Reference proteome</keyword>
<keyword evidence="10" id="KW-0443">Lipid metabolism</keyword>
<sequence length="238" mass="25126">MTDGTFVSPFAVEDPEALAATERVQAELARTTGRLVDAVVRTRVDDATLAEVTAQVEALAGRLLEVAQEGPLGVETASDGRLRDHGNPMVGMRNPIAPPLRVTGDDTGRTTCTFTLGAAYEGPPGCVHGGIVAAVLDQVAGSVPARLGKPGLTAYLNTTYRRPTLLGRELVCSAWVERVDGWKTFVRGDIRDDQGRVTAEVEALFVVPRWAREHVSTPAADAIDVPSAGEETPGSSTP</sequence>
<keyword evidence="4" id="KW-1003">Cell membrane</keyword>
<dbReference type="SUPFAM" id="SSF54637">
    <property type="entry name" value="Thioesterase/thiol ester dehydrase-isomerase"/>
    <property type="match status" value="1"/>
</dbReference>
<evidence type="ECO:0000256" key="8">
    <source>
        <dbReference type="ARBA" id="ARBA00022832"/>
    </source>
</evidence>
<evidence type="ECO:0000256" key="18">
    <source>
        <dbReference type="ARBA" id="ARBA00043210"/>
    </source>
</evidence>
<evidence type="ECO:0000256" key="14">
    <source>
        <dbReference type="ARBA" id="ARBA00037002"/>
    </source>
</evidence>
<keyword evidence="6" id="KW-0053">Apoptosis</keyword>
<evidence type="ECO:0000259" key="25">
    <source>
        <dbReference type="Pfam" id="PF03061"/>
    </source>
</evidence>
<keyword evidence="8" id="KW-0276">Fatty acid metabolism</keyword>
<evidence type="ECO:0000256" key="15">
    <source>
        <dbReference type="ARBA" id="ARBA00038456"/>
    </source>
</evidence>
<keyword evidence="9" id="KW-0809">Transit peptide</keyword>
<keyword evidence="5" id="KW-0963">Cytoplasm</keyword>
<dbReference type="OrthoDB" id="9813282at2"/>
<dbReference type="InterPro" id="IPR029069">
    <property type="entry name" value="HotDog_dom_sf"/>
</dbReference>
<keyword evidence="7" id="KW-0378">Hydrolase</keyword>
<comment type="catalytic activity">
    <reaction evidence="13">
        <text>(5Z,8Z,11Z,14Z)-eicosatetraenoyl-CoA + H2O = (5Z,8Z,11Z,14Z)-eicosatetraenoate + CoA + H(+)</text>
        <dbReference type="Rhea" id="RHEA:40151"/>
        <dbReference type="ChEBI" id="CHEBI:15377"/>
        <dbReference type="ChEBI" id="CHEBI:15378"/>
        <dbReference type="ChEBI" id="CHEBI:32395"/>
        <dbReference type="ChEBI" id="CHEBI:57287"/>
        <dbReference type="ChEBI" id="CHEBI:57368"/>
    </reaction>
    <physiologicalReaction direction="left-to-right" evidence="13">
        <dbReference type="Rhea" id="RHEA:40152"/>
    </physiologicalReaction>
</comment>
<evidence type="ECO:0000256" key="23">
    <source>
        <dbReference type="ARBA" id="ARBA00048180"/>
    </source>
</evidence>